<keyword evidence="6" id="KW-0136">Cellulose degradation</keyword>
<dbReference type="InterPro" id="IPR035971">
    <property type="entry name" value="CBD_sf"/>
</dbReference>
<evidence type="ECO:0000256" key="8">
    <source>
        <dbReference type="ARBA" id="ARBA00023008"/>
    </source>
</evidence>
<dbReference type="InterPro" id="IPR000254">
    <property type="entry name" value="CBD"/>
</dbReference>
<evidence type="ECO:0000256" key="7">
    <source>
        <dbReference type="ARBA" id="ARBA00023002"/>
    </source>
</evidence>
<dbReference type="Pfam" id="PF00734">
    <property type="entry name" value="CBM_1"/>
    <property type="match status" value="1"/>
</dbReference>
<evidence type="ECO:0000313" key="19">
    <source>
        <dbReference type="Proteomes" id="UP000276215"/>
    </source>
</evidence>
<dbReference type="OrthoDB" id="3238762at2759"/>
<keyword evidence="19" id="KW-1185">Reference proteome</keyword>
<keyword evidence="3" id="KW-0964">Secreted</keyword>
<evidence type="ECO:0000256" key="1">
    <source>
        <dbReference type="ARBA" id="ARBA00001973"/>
    </source>
</evidence>
<evidence type="ECO:0000256" key="16">
    <source>
        <dbReference type="SAM" id="MobiDB-lite"/>
    </source>
</evidence>
<dbReference type="EMBL" id="ML120386">
    <property type="protein sequence ID" value="RPA99605.1"/>
    <property type="molecule type" value="Genomic_DNA"/>
</dbReference>
<dbReference type="EC" id="1.14.99.56" evidence="15"/>
<dbReference type="Pfam" id="PF03443">
    <property type="entry name" value="AA9"/>
    <property type="match status" value="1"/>
</dbReference>
<dbReference type="AlphaFoldDB" id="A0A3N4JMY0"/>
<evidence type="ECO:0000256" key="12">
    <source>
        <dbReference type="ARBA" id="ARBA00023326"/>
    </source>
</evidence>
<dbReference type="STRING" id="1336337.A0A3N4JMY0"/>
<comment type="catalytic activity">
    <reaction evidence="14">
        <text>[(1-&gt;4)-beta-D-glucosyl]n+m + reduced acceptor + O2 = 4-dehydro-beta-D-glucosyl-[(1-&gt;4)-beta-D-glucosyl]n-1 + [(1-&gt;4)-beta-D-glucosyl]m + acceptor + H2O.</text>
        <dbReference type="EC" id="1.14.99.56"/>
    </reaction>
</comment>
<dbReference type="SMART" id="SM00236">
    <property type="entry name" value="fCBD"/>
    <property type="match status" value="1"/>
</dbReference>
<dbReference type="GO" id="GO:0030245">
    <property type="term" value="P:cellulose catabolic process"/>
    <property type="evidence" value="ECO:0007669"/>
    <property type="project" value="UniProtKB-KW"/>
</dbReference>
<keyword evidence="11" id="KW-0119">Carbohydrate metabolism</keyword>
<evidence type="ECO:0000256" key="2">
    <source>
        <dbReference type="ARBA" id="ARBA00004613"/>
    </source>
</evidence>
<evidence type="ECO:0000256" key="13">
    <source>
        <dbReference type="ARBA" id="ARBA00044502"/>
    </source>
</evidence>
<evidence type="ECO:0000256" key="11">
    <source>
        <dbReference type="ARBA" id="ARBA00023277"/>
    </source>
</evidence>
<feature type="domain" description="CBM1" evidence="17">
    <location>
        <begin position="135"/>
        <end position="171"/>
    </location>
</feature>
<dbReference type="PANTHER" id="PTHR33353">
    <property type="entry name" value="PUTATIVE (AFU_ORTHOLOGUE AFUA_1G12560)-RELATED"/>
    <property type="match status" value="1"/>
</dbReference>
<evidence type="ECO:0000256" key="5">
    <source>
        <dbReference type="ARBA" id="ARBA00022729"/>
    </source>
</evidence>
<dbReference type="GO" id="GO:0030248">
    <property type="term" value="F:cellulose binding"/>
    <property type="evidence" value="ECO:0007669"/>
    <property type="project" value="InterPro"/>
</dbReference>
<feature type="region of interest" description="Disordered" evidence="16">
    <location>
        <begin position="104"/>
        <end position="133"/>
    </location>
</feature>
<keyword evidence="8" id="KW-0186">Copper</keyword>
<keyword evidence="12" id="KW-0624">Polysaccharide degradation</keyword>
<evidence type="ECO:0000256" key="15">
    <source>
        <dbReference type="ARBA" id="ARBA00047174"/>
    </source>
</evidence>
<dbReference type="Gene3D" id="2.70.50.70">
    <property type="match status" value="1"/>
</dbReference>
<proteinExistence type="inferred from homology"/>
<evidence type="ECO:0000259" key="17">
    <source>
        <dbReference type="PROSITE" id="PS51164"/>
    </source>
</evidence>
<evidence type="ECO:0000256" key="3">
    <source>
        <dbReference type="ARBA" id="ARBA00022525"/>
    </source>
</evidence>
<dbReference type="InterPro" id="IPR005103">
    <property type="entry name" value="AA9_LPMO"/>
</dbReference>
<keyword evidence="4" id="KW-0479">Metal-binding</keyword>
<feature type="compositionally biased region" description="Low complexity" evidence="16">
    <location>
        <begin position="114"/>
        <end position="133"/>
    </location>
</feature>
<dbReference type="PANTHER" id="PTHR33353:SF10">
    <property type="entry name" value="ENDO-BETA-1,4-GLUCANASE D"/>
    <property type="match status" value="1"/>
</dbReference>
<protein>
    <recommendedName>
        <fullName evidence="15">lytic cellulose monooxygenase (C4-dehydrogenating)</fullName>
        <ecNumber evidence="15">1.14.99.56</ecNumber>
    </recommendedName>
</protein>
<dbReference type="GO" id="GO:0004497">
    <property type="term" value="F:monooxygenase activity"/>
    <property type="evidence" value="ECO:0007669"/>
    <property type="project" value="UniProtKB-KW"/>
</dbReference>
<evidence type="ECO:0000313" key="18">
    <source>
        <dbReference type="EMBL" id="RPA99605.1"/>
    </source>
</evidence>
<evidence type="ECO:0000256" key="4">
    <source>
        <dbReference type="ARBA" id="ARBA00022723"/>
    </source>
</evidence>
<dbReference type="InterPro" id="IPR049892">
    <property type="entry name" value="AA9"/>
</dbReference>
<dbReference type="SUPFAM" id="SSF57180">
    <property type="entry name" value="Cellulose-binding domain"/>
    <property type="match status" value="1"/>
</dbReference>
<reference evidence="18 19" key="1">
    <citation type="journal article" date="2018" name="Nat. Ecol. Evol.">
        <title>Pezizomycetes genomes reveal the molecular basis of ectomycorrhizal truffle lifestyle.</title>
        <authorList>
            <person name="Murat C."/>
            <person name="Payen T."/>
            <person name="Noel B."/>
            <person name="Kuo A."/>
            <person name="Morin E."/>
            <person name="Chen J."/>
            <person name="Kohler A."/>
            <person name="Krizsan K."/>
            <person name="Balestrini R."/>
            <person name="Da Silva C."/>
            <person name="Montanini B."/>
            <person name="Hainaut M."/>
            <person name="Levati E."/>
            <person name="Barry K.W."/>
            <person name="Belfiori B."/>
            <person name="Cichocki N."/>
            <person name="Clum A."/>
            <person name="Dockter R.B."/>
            <person name="Fauchery L."/>
            <person name="Guy J."/>
            <person name="Iotti M."/>
            <person name="Le Tacon F."/>
            <person name="Lindquist E.A."/>
            <person name="Lipzen A."/>
            <person name="Malagnac F."/>
            <person name="Mello A."/>
            <person name="Molinier V."/>
            <person name="Miyauchi S."/>
            <person name="Poulain J."/>
            <person name="Riccioni C."/>
            <person name="Rubini A."/>
            <person name="Sitrit Y."/>
            <person name="Splivallo R."/>
            <person name="Traeger S."/>
            <person name="Wang M."/>
            <person name="Zifcakova L."/>
            <person name="Wipf D."/>
            <person name="Zambonelli A."/>
            <person name="Paolocci F."/>
            <person name="Nowrousian M."/>
            <person name="Ottonello S."/>
            <person name="Baldrian P."/>
            <person name="Spatafora J.W."/>
            <person name="Henrissat B."/>
            <person name="Nagy L.G."/>
            <person name="Aury J.M."/>
            <person name="Wincker P."/>
            <person name="Grigoriev I.V."/>
            <person name="Bonfante P."/>
            <person name="Martin F.M."/>
        </authorList>
    </citation>
    <scope>NUCLEOTIDE SEQUENCE [LARGE SCALE GENOMIC DNA]</scope>
    <source>
        <strain evidence="18 19">120613-1</strain>
    </source>
</reference>
<keyword evidence="9" id="KW-0503">Monooxygenase</keyword>
<gene>
    <name evidence="18" type="ORF">L873DRAFT_1789540</name>
</gene>
<dbReference type="Proteomes" id="UP000276215">
    <property type="component" value="Unassembled WGS sequence"/>
</dbReference>
<evidence type="ECO:0000256" key="14">
    <source>
        <dbReference type="ARBA" id="ARBA00045077"/>
    </source>
</evidence>
<name>A0A3N4JMY0_9PEZI</name>
<comment type="subcellular location">
    <subcellularLocation>
        <location evidence="2">Secreted</location>
    </subcellularLocation>
</comment>
<dbReference type="PROSITE" id="PS51164">
    <property type="entry name" value="CBM1_2"/>
    <property type="match status" value="1"/>
</dbReference>
<evidence type="ECO:0000256" key="6">
    <source>
        <dbReference type="ARBA" id="ARBA00023001"/>
    </source>
</evidence>
<sequence>MSGVSDPTTAKGDKWFKIYQNGMEVTIPADIAPGDYLLRAEVTAPHVASSVGEAQFYISFFQLRVTGGGSANPAGVSFPGAYSASDPGILFNLYNNPTSYTVPGSAGGGGGSGSTPTPTTTAPSSPTTSAPAAGGTIAKYRQCGGDGWTGTGTCVSVTTCVTVNAYYSQCQ</sequence>
<organism evidence="18 19">
    <name type="scientific">Choiromyces venosus 120613-1</name>
    <dbReference type="NCBI Taxonomy" id="1336337"/>
    <lineage>
        <taxon>Eukaryota</taxon>
        <taxon>Fungi</taxon>
        <taxon>Dikarya</taxon>
        <taxon>Ascomycota</taxon>
        <taxon>Pezizomycotina</taxon>
        <taxon>Pezizomycetes</taxon>
        <taxon>Pezizales</taxon>
        <taxon>Tuberaceae</taxon>
        <taxon>Choiromyces</taxon>
    </lineage>
</organism>
<keyword evidence="10" id="KW-1015">Disulfide bond</keyword>
<dbReference type="GO" id="GO:0005576">
    <property type="term" value="C:extracellular region"/>
    <property type="evidence" value="ECO:0007669"/>
    <property type="project" value="UniProtKB-SubCell"/>
</dbReference>
<keyword evidence="7" id="KW-0560">Oxidoreductase</keyword>
<comment type="similarity">
    <text evidence="13">Belongs to the polysaccharide monooxygenase AA9 family.</text>
</comment>
<keyword evidence="5" id="KW-0732">Signal</keyword>
<accession>A0A3N4JMY0</accession>
<comment type="cofactor">
    <cofactor evidence="1">
        <name>Cu(2+)</name>
        <dbReference type="ChEBI" id="CHEBI:29036"/>
    </cofactor>
</comment>
<dbReference type="PROSITE" id="PS00562">
    <property type="entry name" value="CBM1_1"/>
    <property type="match status" value="1"/>
</dbReference>
<dbReference type="GO" id="GO:0046872">
    <property type="term" value="F:metal ion binding"/>
    <property type="evidence" value="ECO:0007669"/>
    <property type="project" value="UniProtKB-KW"/>
</dbReference>
<evidence type="ECO:0000256" key="10">
    <source>
        <dbReference type="ARBA" id="ARBA00023157"/>
    </source>
</evidence>
<evidence type="ECO:0000256" key="9">
    <source>
        <dbReference type="ARBA" id="ARBA00023033"/>
    </source>
</evidence>